<evidence type="ECO:0000259" key="1">
    <source>
        <dbReference type="Pfam" id="PF19279"/>
    </source>
</evidence>
<accession>A0A6J6EYK1</accession>
<dbReference type="EMBL" id="CAEZSR010000144">
    <property type="protein sequence ID" value="CAB4579714.1"/>
    <property type="molecule type" value="Genomic_DNA"/>
</dbReference>
<dbReference type="Pfam" id="PF19279">
    <property type="entry name" value="YegS_C"/>
    <property type="match status" value="1"/>
</dbReference>
<reference evidence="2" key="1">
    <citation type="submission" date="2020-05" db="EMBL/GenBank/DDBJ databases">
        <authorList>
            <person name="Chiriac C."/>
            <person name="Salcher M."/>
            <person name="Ghai R."/>
            <person name="Kavagutti S V."/>
        </authorList>
    </citation>
    <scope>NUCLEOTIDE SEQUENCE</scope>
</reference>
<organism evidence="2">
    <name type="scientific">freshwater metagenome</name>
    <dbReference type="NCBI Taxonomy" id="449393"/>
    <lineage>
        <taxon>unclassified sequences</taxon>
        <taxon>metagenomes</taxon>
        <taxon>ecological metagenomes</taxon>
    </lineage>
</organism>
<feature type="domain" description="YegS/DAGK C-terminal" evidence="1">
    <location>
        <begin position="92"/>
        <end position="203"/>
    </location>
</feature>
<protein>
    <submittedName>
        <fullName evidence="2">Unannotated protein</fullName>
    </submittedName>
</protein>
<name>A0A6J6EYK1_9ZZZZ</name>
<dbReference type="AlphaFoldDB" id="A0A6J6EYK1"/>
<dbReference type="Gene3D" id="2.60.200.40">
    <property type="match status" value="1"/>
</dbReference>
<dbReference type="InterPro" id="IPR016064">
    <property type="entry name" value="NAD/diacylglycerol_kinase_sf"/>
</dbReference>
<proteinExistence type="predicted"/>
<sequence length="204" mass="22246">MTIRKGEPWGSVGPLPPATVRVRSDAEVRGVIAAARAAGTAPPPVALLGGSLMRAVGGTGDERRLDGEVAILPVDVVRVELDDLETWCVAHVVARRTWWRGELVAVMNAEFLGSWDVAPRGHPNDGRVDVVEVDATMSVRDRWRARGRLPSGTHVPHPAIRVRQRDTFERSFDRPMSIRVDGVDAGVSRRLRCVVEPDALVVCV</sequence>
<dbReference type="InterPro" id="IPR045540">
    <property type="entry name" value="YegS/DAGK_C"/>
</dbReference>
<dbReference type="SUPFAM" id="SSF111331">
    <property type="entry name" value="NAD kinase/diacylglycerol kinase-like"/>
    <property type="match status" value="1"/>
</dbReference>
<evidence type="ECO:0000313" key="2">
    <source>
        <dbReference type="EMBL" id="CAB4579714.1"/>
    </source>
</evidence>
<gene>
    <name evidence="2" type="ORF">UFOPK1493_02977</name>
</gene>